<dbReference type="PATRIC" id="fig|565050.3.peg.514"/>
<dbReference type="KEGG" id="ccs:CCNA_00522"/>
<proteinExistence type="predicted"/>
<evidence type="ECO:0000313" key="2">
    <source>
        <dbReference type="Proteomes" id="UP000001364"/>
    </source>
</evidence>
<dbReference type="Proteomes" id="UP000001364">
    <property type="component" value="Chromosome"/>
</dbReference>
<dbReference type="Pfam" id="PF04365">
    <property type="entry name" value="BrnT_toxin"/>
    <property type="match status" value="1"/>
</dbReference>
<dbReference type="InterPro" id="IPR007460">
    <property type="entry name" value="BrnT_toxin"/>
</dbReference>
<dbReference type="Gene3D" id="3.10.450.530">
    <property type="entry name" value="Ribonuclease toxin, BrnT, of type II toxin-antitoxin system"/>
    <property type="match status" value="1"/>
</dbReference>
<accession>A0A0H3C3Y0</accession>
<evidence type="ECO:0000313" key="1">
    <source>
        <dbReference type="EMBL" id="ACL93987.1"/>
    </source>
</evidence>
<sequence length="98" mass="11091">MLLAEDFDWDDGNREKCQKHGVSIAEIEAVLLGDPLVAPDLAHSDVEDRRIAVGKTPEGRAMFIAFTLRTKDGKLHLRPVSARYMHAKEARRYDQSRS</sequence>
<dbReference type="RefSeq" id="YP_002515895.1">
    <property type="nucleotide sequence ID" value="NC_011916.1"/>
</dbReference>
<keyword evidence="2" id="KW-1185">Reference proteome</keyword>
<dbReference type="RefSeq" id="WP_010918377.1">
    <property type="nucleotide sequence ID" value="NC_011916.1"/>
</dbReference>
<gene>
    <name evidence="1" type="primary">brnT</name>
    <name evidence="1" type="ordered locus">CCNA_00522</name>
</gene>
<dbReference type="InterPro" id="IPR038573">
    <property type="entry name" value="BrnT_sf"/>
</dbReference>
<dbReference type="OrthoDB" id="9798158at2"/>
<dbReference type="SMR" id="A0A0H3C3Y0"/>
<dbReference type="EMBL" id="CP001340">
    <property type="protein sequence ID" value="ACL93987.1"/>
    <property type="molecule type" value="Genomic_DNA"/>
</dbReference>
<dbReference type="AlphaFoldDB" id="A0A0H3C3Y0"/>
<organism evidence="1 2">
    <name type="scientific">Caulobacter vibrioides (strain NA1000 / CB15N)</name>
    <name type="common">Caulobacter crescentus</name>
    <dbReference type="NCBI Taxonomy" id="565050"/>
    <lineage>
        <taxon>Bacteria</taxon>
        <taxon>Pseudomonadati</taxon>
        <taxon>Pseudomonadota</taxon>
        <taxon>Alphaproteobacteria</taxon>
        <taxon>Caulobacterales</taxon>
        <taxon>Caulobacteraceae</taxon>
        <taxon>Caulobacter</taxon>
    </lineage>
</organism>
<dbReference type="HOGENOM" id="CLU_149290_3_0_5"/>
<protein>
    <submittedName>
        <fullName evidence="1">BrnT-related ribonuclease toxin</fullName>
    </submittedName>
</protein>
<dbReference type="GeneID" id="7332212"/>
<reference evidence="1 2" key="1">
    <citation type="journal article" date="2010" name="J. Bacteriol.">
        <title>The genetic basis of laboratory adaptation in Caulobacter crescentus.</title>
        <authorList>
            <person name="Marks M.E."/>
            <person name="Castro-Rojas C.M."/>
            <person name="Teiling C."/>
            <person name="Du L."/>
            <person name="Kapatral V."/>
            <person name="Walunas T.L."/>
            <person name="Crosson S."/>
        </authorList>
    </citation>
    <scope>NUCLEOTIDE SEQUENCE [LARGE SCALE GENOMIC DNA]</scope>
    <source>
        <strain evidence="2">NA1000 / CB15N</strain>
    </source>
</reference>
<name>A0A0H3C3Y0_CAUVN</name>